<reference evidence="2 3" key="1">
    <citation type="submission" date="2020-02" db="EMBL/GenBank/DDBJ databases">
        <authorList>
            <person name="Ma Q."/>
            <person name="Huang Y."/>
            <person name="Song X."/>
            <person name="Pei D."/>
        </authorList>
    </citation>
    <scope>NUCLEOTIDE SEQUENCE [LARGE SCALE GENOMIC DNA]</scope>
    <source>
        <strain evidence="2">Sxm20200214</strain>
        <tissue evidence="2">Leaf</tissue>
    </source>
</reference>
<protein>
    <submittedName>
        <fullName evidence="2">Uncharacterized protein</fullName>
    </submittedName>
</protein>
<evidence type="ECO:0000313" key="2">
    <source>
        <dbReference type="EMBL" id="KAG2331934.1"/>
    </source>
</evidence>
<organism evidence="2 3">
    <name type="scientific">Brassica carinata</name>
    <name type="common">Ethiopian mustard</name>
    <name type="synonym">Abyssinian cabbage</name>
    <dbReference type="NCBI Taxonomy" id="52824"/>
    <lineage>
        <taxon>Eukaryota</taxon>
        <taxon>Viridiplantae</taxon>
        <taxon>Streptophyta</taxon>
        <taxon>Embryophyta</taxon>
        <taxon>Tracheophyta</taxon>
        <taxon>Spermatophyta</taxon>
        <taxon>Magnoliopsida</taxon>
        <taxon>eudicotyledons</taxon>
        <taxon>Gunneridae</taxon>
        <taxon>Pentapetalae</taxon>
        <taxon>rosids</taxon>
        <taxon>malvids</taxon>
        <taxon>Brassicales</taxon>
        <taxon>Brassicaceae</taxon>
        <taxon>Brassiceae</taxon>
        <taxon>Brassica</taxon>
    </lineage>
</organism>
<evidence type="ECO:0000313" key="3">
    <source>
        <dbReference type="Proteomes" id="UP000886595"/>
    </source>
</evidence>
<keyword evidence="3" id="KW-1185">Reference proteome</keyword>
<evidence type="ECO:0000256" key="1">
    <source>
        <dbReference type="SAM" id="MobiDB-lite"/>
    </source>
</evidence>
<feature type="compositionally biased region" description="Low complexity" evidence="1">
    <location>
        <begin position="10"/>
        <end position="20"/>
    </location>
</feature>
<proteinExistence type="predicted"/>
<dbReference type="AlphaFoldDB" id="A0A8X7WJA9"/>
<accession>A0A8X7WJA9</accession>
<dbReference type="EMBL" id="JAAMPC010000001">
    <property type="protein sequence ID" value="KAG2331934.1"/>
    <property type="molecule type" value="Genomic_DNA"/>
</dbReference>
<comment type="caution">
    <text evidence="2">The sequence shown here is derived from an EMBL/GenBank/DDBJ whole genome shotgun (WGS) entry which is preliminary data.</text>
</comment>
<feature type="region of interest" description="Disordered" evidence="1">
    <location>
        <begin position="1"/>
        <end position="22"/>
    </location>
</feature>
<name>A0A8X7WJA9_BRACI</name>
<sequence length="98" mass="10890">MKEEQRHGSSSKSSSSSSSSLPVSYGVDYENYDFSSSVSSLSRPFSPESSPKKSCVRENNRYSVFSLDNNNNLHILSADRPRSCLDHVYSSSFTSHVI</sequence>
<dbReference type="Proteomes" id="UP000886595">
    <property type="component" value="Unassembled WGS sequence"/>
</dbReference>
<gene>
    <name evidence="2" type="ORF">Bca52824_003114</name>
</gene>